<dbReference type="InterPro" id="IPR010982">
    <property type="entry name" value="Lambda_DNA-bd_dom_sf"/>
</dbReference>
<dbReference type="CDD" id="cd01392">
    <property type="entry name" value="HTH_LacI"/>
    <property type="match status" value="1"/>
</dbReference>
<dbReference type="SMART" id="SM00354">
    <property type="entry name" value="HTH_LACI"/>
    <property type="match status" value="1"/>
</dbReference>
<gene>
    <name evidence="6" type="ORF">QE367_002408</name>
</gene>
<dbReference type="CDD" id="cd06288">
    <property type="entry name" value="PBP1_sucrose_transcription_regulator"/>
    <property type="match status" value="1"/>
</dbReference>
<evidence type="ECO:0000256" key="3">
    <source>
        <dbReference type="ARBA" id="ARBA00023125"/>
    </source>
</evidence>
<proteinExistence type="predicted"/>
<dbReference type="InterPro" id="IPR046335">
    <property type="entry name" value="LacI/GalR-like_sensor"/>
</dbReference>
<dbReference type="RefSeq" id="WP_309667031.1">
    <property type="nucleotide sequence ID" value="NZ_JAVIZA010000001.1"/>
</dbReference>
<name>A0ABU1I2U3_9MICO</name>
<dbReference type="PANTHER" id="PTHR30146">
    <property type="entry name" value="LACI-RELATED TRANSCRIPTIONAL REPRESSOR"/>
    <property type="match status" value="1"/>
</dbReference>
<keyword evidence="3" id="KW-0238">DNA-binding</keyword>
<evidence type="ECO:0000256" key="2">
    <source>
        <dbReference type="ARBA" id="ARBA00023015"/>
    </source>
</evidence>
<dbReference type="Gene3D" id="3.40.50.2300">
    <property type="match status" value="2"/>
</dbReference>
<evidence type="ECO:0000259" key="5">
    <source>
        <dbReference type="PROSITE" id="PS50932"/>
    </source>
</evidence>
<keyword evidence="4" id="KW-0804">Transcription</keyword>
<dbReference type="InterPro" id="IPR000843">
    <property type="entry name" value="HTH_LacI"/>
</dbReference>
<dbReference type="PROSITE" id="PS50932">
    <property type="entry name" value="HTH_LACI_2"/>
    <property type="match status" value="1"/>
</dbReference>
<evidence type="ECO:0000313" key="7">
    <source>
        <dbReference type="Proteomes" id="UP001260188"/>
    </source>
</evidence>
<dbReference type="SUPFAM" id="SSF47413">
    <property type="entry name" value="lambda repressor-like DNA-binding domains"/>
    <property type="match status" value="1"/>
</dbReference>
<sequence length="362" mass="38215">MNRKRVTLAQVAAEAGVAASTASLVLAGRGSELRLSQALQERVRAAAERLGYRPNAVSVGLRTGSTRTLAFISDSVASSRLAGEMIKGAIDAARARGFLVFVGETGGDVQLERQLLNAMFDRQVDGLVLASMITHRRALPPEATRTPAVLLNLEVDGATDVPRVLPDEYAAGREAVGHLLERGLRDIHLIGAGPTEDDAPPFSLGAQQRLHGILDALRDAGLEPASGSPVIQWLPPEGFRLTSQLLDGGVVPQALICFNDRLAMGAYQALGERGLAVPDDVSVVSFDDVSFAQWLRPGLTTFALPHRAMGKRAVELLIDRVEAAKDDTGAGAAAVAPSLLPMPLRVRASVREVDAAAAVPRA</sequence>
<keyword evidence="7" id="KW-1185">Reference proteome</keyword>
<dbReference type="SUPFAM" id="SSF53822">
    <property type="entry name" value="Periplasmic binding protein-like I"/>
    <property type="match status" value="1"/>
</dbReference>
<keyword evidence="2" id="KW-0805">Transcription regulation</keyword>
<evidence type="ECO:0000256" key="1">
    <source>
        <dbReference type="ARBA" id="ARBA00022491"/>
    </source>
</evidence>
<reference evidence="6 7" key="1">
    <citation type="submission" date="2023-08" db="EMBL/GenBank/DDBJ databases">
        <title>Functional and genomic diversity of the sorghum phyllosphere microbiome.</title>
        <authorList>
            <person name="Shade A."/>
        </authorList>
    </citation>
    <scope>NUCLEOTIDE SEQUENCE [LARGE SCALE GENOMIC DNA]</scope>
    <source>
        <strain evidence="6 7">SORGH_AS_0919</strain>
    </source>
</reference>
<keyword evidence="1" id="KW-0678">Repressor</keyword>
<organism evidence="6 7">
    <name type="scientific">Microbacterium paludicola</name>
    <dbReference type="NCBI Taxonomy" id="300019"/>
    <lineage>
        <taxon>Bacteria</taxon>
        <taxon>Bacillati</taxon>
        <taxon>Actinomycetota</taxon>
        <taxon>Actinomycetes</taxon>
        <taxon>Micrococcales</taxon>
        <taxon>Microbacteriaceae</taxon>
        <taxon>Microbacterium</taxon>
    </lineage>
</organism>
<dbReference type="Pfam" id="PF13377">
    <property type="entry name" value="Peripla_BP_3"/>
    <property type="match status" value="1"/>
</dbReference>
<evidence type="ECO:0000256" key="4">
    <source>
        <dbReference type="ARBA" id="ARBA00023163"/>
    </source>
</evidence>
<dbReference type="PANTHER" id="PTHR30146:SF148">
    <property type="entry name" value="HTH-TYPE TRANSCRIPTIONAL REPRESSOR PURR-RELATED"/>
    <property type="match status" value="1"/>
</dbReference>
<accession>A0ABU1I2U3</accession>
<dbReference type="EMBL" id="JAVIZA010000001">
    <property type="protein sequence ID" value="MDR6168204.1"/>
    <property type="molecule type" value="Genomic_DNA"/>
</dbReference>
<dbReference type="Proteomes" id="UP001260188">
    <property type="component" value="Unassembled WGS sequence"/>
</dbReference>
<dbReference type="Gene3D" id="1.10.260.40">
    <property type="entry name" value="lambda repressor-like DNA-binding domains"/>
    <property type="match status" value="1"/>
</dbReference>
<comment type="caution">
    <text evidence="6">The sequence shown here is derived from an EMBL/GenBank/DDBJ whole genome shotgun (WGS) entry which is preliminary data.</text>
</comment>
<dbReference type="InterPro" id="IPR028082">
    <property type="entry name" value="Peripla_BP_I"/>
</dbReference>
<dbReference type="Pfam" id="PF00356">
    <property type="entry name" value="LacI"/>
    <property type="match status" value="1"/>
</dbReference>
<feature type="domain" description="HTH lacI-type" evidence="5">
    <location>
        <begin position="6"/>
        <end position="63"/>
    </location>
</feature>
<protein>
    <submittedName>
        <fullName evidence="6">LacI family transcriptional regulator</fullName>
    </submittedName>
</protein>
<evidence type="ECO:0000313" key="6">
    <source>
        <dbReference type="EMBL" id="MDR6168204.1"/>
    </source>
</evidence>